<feature type="non-terminal residue" evidence="1">
    <location>
        <position position="1"/>
    </location>
</feature>
<reference evidence="1" key="1">
    <citation type="submission" date="2014-11" db="EMBL/GenBank/DDBJ databases">
        <authorList>
            <person name="Geib S."/>
        </authorList>
    </citation>
    <scope>NUCLEOTIDE SEQUENCE</scope>
</reference>
<reference evidence="1" key="2">
    <citation type="journal article" date="2015" name="Gigascience">
        <title>Reconstructing a comprehensive transcriptome assembly of a white-pupal translocated strain of the pest fruit fly Bactrocera cucurbitae.</title>
        <authorList>
            <person name="Sim S.B."/>
            <person name="Calla B."/>
            <person name="Hall B."/>
            <person name="DeRego T."/>
            <person name="Geib S.M."/>
        </authorList>
    </citation>
    <scope>NUCLEOTIDE SEQUENCE</scope>
</reference>
<organism evidence="1">
    <name type="scientific">Zeugodacus cucurbitae</name>
    <name type="common">Melon fruit fly</name>
    <name type="synonym">Bactrocera cucurbitae</name>
    <dbReference type="NCBI Taxonomy" id="28588"/>
    <lineage>
        <taxon>Eukaryota</taxon>
        <taxon>Metazoa</taxon>
        <taxon>Ecdysozoa</taxon>
        <taxon>Arthropoda</taxon>
        <taxon>Hexapoda</taxon>
        <taxon>Insecta</taxon>
        <taxon>Pterygota</taxon>
        <taxon>Neoptera</taxon>
        <taxon>Endopterygota</taxon>
        <taxon>Diptera</taxon>
        <taxon>Brachycera</taxon>
        <taxon>Muscomorpha</taxon>
        <taxon>Tephritoidea</taxon>
        <taxon>Tephritidae</taxon>
        <taxon>Zeugodacus</taxon>
        <taxon>Zeugodacus</taxon>
    </lineage>
</organism>
<dbReference type="AlphaFoldDB" id="A0A0A1XKR9"/>
<sequence length="176" mass="19087">VISKEPEGAFDPLDAVLLKQIIQSRANVMGRNTPLSTANGFNSPYEPSFMSRSHVLNTANCYTNANNNGSNNRASCKPALQQDCIARNSVNNLSVGNAKISGVGSYALPNLVSSNDMCADIVHDGKCVPKLCVAVTDDGELAQQRRNTRFSKIECLKERILRVCCCCCVCHKSTKM</sequence>
<evidence type="ECO:0000313" key="1">
    <source>
        <dbReference type="EMBL" id="JAD11929.1"/>
    </source>
</evidence>
<dbReference type="EMBL" id="GBXI01002363">
    <property type="protein sequence ID" value="JAD11929.1"/>
    <property type="molecule type" value="Transcribed_RNA"/>
</dbReference>
<accession>A0A0A1XKR9</accession>
<protein>
    <submittedName>
        <fullName evidence="1">Lipid-A-disaccharide synthase</fullName>
    </submittedName>
</protein>
<gene>
    <name evidence="1" type="primary">lpxB_0</name>
    <name evidence="1" type="ORF">g.3295</name>
</gene>
<name>A0A0A1XKR9_ZEUCU</name>
<proteinExistence type="predicted"/>